<dbReference type="Proteomes" id="UP001189429">
    <property type="component" value="Unassembled WGS sequence"/>
</dbReference>
<protein>
    <submittedName>
        <fullName evidence="1">Uncharacterized protein</fullName>
    </submittedName>
</protein>
<name>A0ABN9WZM0_9DINO</name>
<gene>
    <name evidence="1" type="ORF">PCOR1329_LOCUS71145</name>
</gene>
<evidence type="ECO:0000313" key="1">
    <source>
        <dbReference type="EMBL" id="CAK0891104.1"/>
    </source>
</evidence>
<sequence>MGFTWSLWAAQRINEYQGHVSHYVYVDNLGVASTDQPIVTDAIAQLVEGFDQRGLLLHGSSVGTEVETLGAEVSGALWRTRVAQKRFWLIRQALNGLLRRRRLTGWAVEVLVGHCTFAGLLSRGTLSVFHAVYAFMRKSYAEPSVLWHEARKELETFRGLLIFLESDWALQWNDLVVATDSSLEAGAVATTRWPRSLVAEVGRAQERARFRGPAAAETDGAAGAALEAAGFWRDADGEWRLAEGVVDDDEQAAAWEAGPSFPEVHAAGLASSRWRTEQVQRWRFGEGILTEEARALVIGVRRVAQSAFGAACRQLILSDNMSVVVSFNRSRAKEFALLVQVRRFQAYCLARNLKVSVRWVLSELNPADYGSRVFDKKGAKESLGALLPDTFFLRGVQV</sequence>
<reference evidence="1" key="1">
    <citation type="submission" date="2023-10" db="EMBL/GenBank/DDBJ databases">
        <authorList>
            <person name="Chen Y."/>
            <person name="Shah S."/>
            <person name="Dougan E. K."/>
            <person name="Thang M."/>
            <person name="Chan C."/>
        </authorList>
    </citation>
    <scope>NUCLEOTIDE SEQUENCE [LARGE SCALE GENOMIC DNA]</scope>
</reference>
<accession>A0ABN9WZM0</accession>
<organism evidence="1 2">
    <name type="scientific">Prorocentrum cordatum</name>
    <dbReference type="NCBI Taxonomy" id="2364126"/>
    <lineage>
        <taxon>Eukaryota</taxon>
        <taxon>Sar</taxon>
        <taxon>Alveolata</taxon>
        <taxon>Dinophyceae</taxon>
        <taxon>Prorocentrales</taxon>
        <taxon>Prorocentraceae</taxon>
        <taxon>Prorocentrum</taxon>
    </lineage>
</organism>
<evidence type="ECO:0000313" key="2">
    <source>
        <dbReference type="Proteomes" id="UP001189429"/>
    </source>
</evidence>
<keyword evidence="2" id="KW-1185">Reference proteome</keyword>
<comment type="caution">
    <text evidence="1">The sequence shown here is derived from an EMBL/GenBank/DDBJ whole genome shotgun (WGS) entry which is preliminary data.</text>
</comment>
<proteinExistence type="predicted"/>
<dbReference type="EMBL" id="CAUYUJ010019428">
    <property type="protein sequence ID" value="CAK0891104.1"/>
    <property type="molecule type" value="Genomic_DNA"/>
</dbReference>